<sequence length="476" mass="51783">MHFKESLSRFKVSASDQVQKIAKNVSWKSPRVLGSLTVTLVLTGSLGFYFLTTTAAAAVMINGQQVGYVADSQSGQTLVDTFLQEKGEPYGVVAKTRDQINYENVRIKNSAYKASEIKEENLASSLNYYLEGYKVLANGTPIAYLPSKEEADKLLKQYEEYYSKSSDENKITSVSFLEDITIEKVSIQPSQMTSLELAYEQLIEGQVTTKEYTVEEKDSWWLIARKNNMLTAEVLAGNPGATEDTVIKPGDVLKLVTVEPYLTVVSQGTYSGQEIIPYDVVTKTDYKLNPGQTKVVTKGSNGSKIVTYSYEQRNGVEVAKKVLDEKIVEKPVDEVVAKGPSKQTVNVASATSRGSANGSSLVERALSFQGTKYVFGGTSTSGFDCSGFTKYIYSGSGISLPRTSFDQFNSGSSVSKDNLQAGDLVFFSTYASGASHVGIYIGNGKFVHAANPGSGVKVSGVSDSFYGPRYLGARRY</sequence>
<dbReference type="InterPro" id="IPR011098">
    <property type="entry name" value="G5_dom"/>
</dbReference>
<keyword evidence="2" id="KW-0645">Protease</keyword>
<evidence type="ECO:0000313" key="13">
    <source>
        <dbReference type="Proteomes" id="UP000054623"/>
    </source>
</evidence>
<evidence type="ECO:0000313" key="11">
    <source>
        <dbReference type="EMBL" id="CDX01502.1"/>
    </source>
</evidence>
<dbReference type="Gene3D" id="3.90.1720.10">
    <property type="entry name" value="endopeptidase domain like (from Nostoc punctiforme)"/>
    <property type="match status" value="1"/>
</dbReference>
<dbReference type="AlphaFoldDB" id="A0A098AZF9"/>
<feature type="domain" description="NlpC/P60" evidence="10">
    <location>
        <begin position="355"/>
        <end position="476"/>
    </location>
</feature>
<dbReference type="InterPro" id="IPR051202">
    <property type="entry name" value="Peptidase_C40"/>
</dbReference>
<accession>A0A098AZF9</accession>
<protein>
    <submittedName>
        <fullName evidence="12">Hydrolase</fullName>
    </submittedName>
    <submittedName>
        <fullName evidence="11">LysM domain protein</fullName>
    </submittedName>
</protein>
<reference evidence="11" key="1">
    <citation type="submission" date="2014-07" db="EMBL/GenBank/DDBJ databases">
        <authorList>
            <person name="Hornung V.Bastian."/>
        </authorList>
    </citation>
    <scope>NUCLEOTIDE SEQUENCE</scope>
    <source>
        <strain evidence="11">PCE-S</strain>
    </source>
</reference>
<dbReference type="InterPro" id="IPR036779">
    <property type="entry name" value="LysM_dom_sf"/>
</dbReference>
<feature type="domain" description="G5" evidence="8">
    <location>
        <begin position="262"/>
        <end position="342"/>
    </location>
</feature>
<dbReference type="InterPro" id="IPR000064">
    <property type="entry name" value="NLP_P60_dom"/>
</dbReference>
<dbReference type="SUPFAM" id="SSF54001">
    <property type="entry name" value="Cysteine proteinases"/>
    <property type="match status" value="1"/>
</dbReference>
<evidence type="ECO:0000256" key="2">
    <source>
        <dbReference type="ARBA" id="ARBA00022670"/>
    </source>
</evidence>
<dbReference type="CDD" id="cd00118">
    <property type="entry name" value="LysM"/>
    <property type="match status" value="1"/>
</dbReference>
<dbReference type="PROSITE" id="PS51782">
    <property type="entry name" value="LYSM"/>
    <property type="match status" value="1"/>
</dbReference>
<evidence type="ECO:0000256" key="5">
    <source>
        <dbReference type="ARBA" id="ARBA00022801"/>
    </source>
</evidence>
<reference evidence="12 13" key="2">
    <citation type="submission" date="2015-12" db="EMBL/GenBank/DDBJ databases">
        <title>Draft Genome Sequence of Desulfitobacterium hafniense Strain DH, a Sulfate-reducing Bacterium Isolated from Paddy Soils.</title>
        <authorList>
            <person name="Bao P."/>
            <person name="Zhang X."/>
            <person name="Li G."/>
        </authorList>
    </citation>
    <scope>NUCLEOTIDE SEQUENCE [LARGE SCALE GENOMIC DNA]</scope>
    <source>
        <strain evidence="12 13">DH</strain>
    </source>
</reference>
<evidence type="ECO:0000259" key="10">
    <source>
        <dbReference type="PROSITE" id="PS51935"/>
    </source>
</evidence>
<dbReference type="Proteomes" id="UP000054623">
    <property type="component" value="Unassembled WGS sequence"/>
</dbReference>
<dbReference type="SUPFAM" id="SSF54106">
    <property type="entry name" value="LysM domain"/>
    <property type="match status" value="1"/>
</dbReference>
<dbReference type="Gene3D" id="3.10.350.10">
    <property type="entry name" value="LysM domain"/>
    <property type="match status" value="1"/>
</dbReference>
<evidence type="ECO:0000256" key="4">
    <source>
        <dbReference type="ARBA" id="ARBA00022737"/>
    </source>
</evidence>
<dbReference type="InterPro" id="IPR038765">
    <property type="entry name" value="Papain-like_cys_pep_sf"/>
</dbReference>
<dbReference type="InterPro" id="IPR018392">
    <property type="entry name" value="LysM"/>
</dbReference>
<name>A0A098AZF9_DESHA</name>
<dbReference type="SMART" id="SM01208">
    <property type="entry name" value="G5"/>
    <property type="match status" value="1"/>
</dbReference>
<keyword evidence="7" id="KW-1133">Transmembrane helix</keyword>
<keyword evidence="7" id="KW-0812">Transmembrane</keyword>
<dbReference type="Pfam" id="PF00877">
    <property type="entry name" value="NLPC_P60"/>
    <property type="match status" value="1"/>
</dbReference>
<dbReference type="GO" id="GO:0008234">
    <property type="term" value="F:cysteine-type peptidase activity"/>
    <property type="evidence" value="ECO:0007669"/>
    <property type="project" value="UniProtKB-KW"/>
</dbReference>
<gene>
    <name evidence="12" type="ORF">AT727_22650</name>
    <name evidence="11" type="ORF">DPCES_1615</name>
</gene>
<evidence type="ECO:0000256" key="6">
    <source>
        <dbReference type="ARBA" id="ARBA00022807"/>
    </source>
</evidence>
<dbReference type="RefSeq" id="WP_005808892.1">
    <property type="nucleotide sequence ID" value="NZ_CABKQQ010000016.1"/>
</dbReference>
<dbReference type="PROSITE" id="PS51109">
    <property type="entry name" value="G5"/>
    <property type="match status" value="1"/>
</dbReference>
<dbReference type="PROSITE" id="PS51935">
    <property type="entry name" value="NLPC_P60"/>
    <property type="match status" value="1"/>
</dbReference>
<evidence type="ECO:0000256" key="7">
    <source>
        <dbReference type="SAM" id="Phobius"/>
    </source>
</evidence>
<dbReference type="OrthoDB" id="9814460at2"/>
<evidence type="ECO:0000259" key="8">
    <source>
        <dbReference type="PROSITE" id="PS51109"/>
    </source>
</evidence>
<dbReference type="EMBL" id="LOCK01000027">
    <property type="protein sequence ID" value="KTE91343.1"/>
    <property type="molecule type" value="Genomic_DNA"/>
</dbReference>
<keyword evidence="3" id="KW-0732">Signal</keyword>
<dbReference type="EMBL" id="LK996017">
    <property type="protein sequence ID" value="CDX01502.1"/>
    <property type="molecule type" value="Genomic_DNA"/>
</dbReference>
<evidence type="ECO:0000259" key="9">
    <source>
        <dbReference type="PROSITE" id="PS51782"/>
    </source>
</evidence>
<comment type="similarity">
    <text evidence="1">Belongs to the peptidase C40 family.</text>
</comment>
<dbReference type="PANTHER" id="PTHR47053:SF1">
    <property type="entry name" value="MUREIN DD-ENDOPEPTIDASE MEPH-RELATED"/>
    <property type="match status" value="1"/>
</dbReference>
<keyword evidence="5 12" id="KW-0378">Hydrolase</keyword>
<dbReference type="PANTHER" id="PTHR47053">
    <property type="entry name" value="MUREIN DD-ENDOPEPTIDASE MEPH-RELATED"/>
    <property type="match status" value="1"/>
</dbReference>
<evidence type="ECO:0000313" key="12">
    <source>
        <dbReference type="EMBL" id="KTE91343.1"/>
    </source>
</evidence>
<dbReference type="Gene3D" id="2.20.230.10">
    <property type="entry name" value="Resuscitation-promoting factor rpfb"/>
    <property type="match status" value="1"/>
</dbReference>
<dbReference type="Pfam" id="PF01476">
    <property type="entry name" value="LysM"/>
    <property type="match status" value="1"/>
</dbReference>
<feature type="domain" description="LysM" evidence="9">
    <location>
        <begin position="210"/>
        <end position="255"/>
    </location>
</feature>
<proteinExistence type="inferred from homology"/>
<feature type="transmembrane region" description="Helical" evidence="7">
    <location>
        <begin position="32"/>
        <end position="51"/>
    </location>
</feature>
<evidence type="ECO:0000256" key="3">
    <source>
        <dbReference type="ARBA" id="ARBA00022729"/>
    </source>
</evidence>
<keyword evidence="4" id="KW-0677">Repeat</keyword>
<evidence type="ECO:0000256" key="1">
    <source>
        <dbReference type="ARBA" id="ARBA00007074"/>
    </source>
</evidence>
<dbReference type="Pfam" id="PF07501">
    <property type="entry name" value="G5"/>
    <property type="match status" value="1"/>
</dbReference>
<keyword evidence="7" id="KW-0472">Membrane</keyword>
<keyword evidence="6" id="KW-0788">Thiol protease</keyword>
<dbReference type="GO" id="GO:0006508">
    <property type="term" value="P:proteolysis"/>
    <property type="evidence" value="ECO:0007669"/>
    <property type="project" value="UniProtKB-KW"/>
</dbReference>
<dbReference type="PATRIC" id="fig|49338.4.peg.1737"/>
<organism evidence="11">
    <name type="scientific">Desulfitobacterium hafniense</name>
    <name type="common">Desulfitobacterium frappieri</name>
    <dbReference type="NCBI Taxonomy" id="49338"/>
    <lineage>
        <taxon>Bacteria</taxon>
        <taxon>Bacillati</taxon>
        <taxon>Bacillota</taxon>
        <taxon>Clostridia</taxon>
        <taxon>Eubacteriales</taxon>
        <taxon>Desulfitobacteriaceae</taxon>
        <taxon>Desulfitobacterium</taxon>
    </lineage>
</organism>